<dbReference type="GO" id="GO:0008270">
    <property type="term" value="F:zinc ion binding"/>
    <property type="evidence" value="ECO:0007669"/>
    <property type="project" value="UniProtKB-UniRule"/>
</dbReference>
<dbReference type="RefSeq" id="WP_060917287.1">
    <property type="nucleotide sequence ID" value="NZ_KQ960007.1"/>
</dbReference>
<keyword evidence="5 7" id="KW-0378">Hydrolase</keyword>
<evidence type="ECO:0000256" key="5">
    <source>
        <dbReference type="ARBA" id="ARBA00022801"/>
    </source>
</evidence>
<keyword evidence="6 7" id="KW-0862">Zinc</keyword>
<dbReference type="PANTHER" id="PTHR46986:SF1">
    <property type="entry name" value="ENDORIBONUCLEASE YBEY, CHLOROPLASTIC"/>
    <property type="match status" value="1"/>
</dbReference>
<organism evidence="8 9">
    <name type="scientific">Leptotrichia wadei</name>
    <dbReference type="NCBI Taxonomy" id="157687"/>
    <lineage>
        <taxon>Bacteria</taxon>
        <taxon>Fusobacteriati</taxon>
        <taxon>Fusobacteriota</taxon>
        <taxon>Fusobacteriia</taxon>
        <taxon>Fusobacteriales</taxon>
        <taxon>Leptotrichiaceae</taxon>
        <taxon>Leptotrichia</taxon>
    </lineage>
</organism>
<dbReference type="InterPro" id="IPR020549">
    <property type="entry name" value="YbeY_CS"/>
</dbReference>
<accession>A0A134AQ69</accession>
<name>A0A134AQ69_9FUSO</name>
<dbReference type="Proteomes" id="UP000070483">
    <property type="component" value="Unassembled WGS sequence"/>
</dbReference>
<proteinExistence type="inferred from homology"/>
<keyword evidence="2 7" id="KW-0540">Nuclease</keyword>
<dbReference type="AlphaFoldDB" id="A0A134AQ69"/>
<feature type="binding site" evidence="7">
    <location>
        <position position="138"/>
    </location>
    <ligand>
        <name>Zn(2+)</name>
        <dbReference type="ChEBI" id="CHEBI:29105"/>
        <note>catalytic</note>
    </ligand>
</feature>
<evidence type="ECO:0000313" key="9">
    <source>
        <dbReference type="Proteomes" id="UP000070483"/>
    </source>
</evidence>
<dbReference type="EC" id="3.1.-.-" evidence="7"/>
<dbReference type="GO" id="GO:0006364">
    <property type="term" value="P:rRNA processing"/>
    <property type="evidence" value="ECO:0007669"/>
    <property type="project" value="UniProtKB-UniRule"/>
</dbReference>
<dbReference type="InterPro" id="IPR023091">
    <property type="entry name" value="MetalPrtase_cat_dom_sf_prd"/>
</dbReference>
<evidence type="ECO:0000256" key="6">
    <source>
        <dbReference type="ARBA" id="ARBA00022833"/>
    </source>
</evidence>
<dbReference type="OrthoDB" id="9807740at2"/>
<dbReference type="NCBIfam" id="TIGR00043">
    <property type="entry name" value="rRNA maturation RNase YbeY"/>
    <property type="match status" value="1"/>
</dbReference>
<gene>
    <name evidence="7" type="primary">ybeY</name>
    <name evidence="8" type="ORF">HMPREF3180_00232</name>
</gene>
<evidence type="ECO:0000313" key="8">
    <source>
        <dbReference type="EMBL" id="KXB69839.1"/>
    </source>
</evidence>
<protein>
    <recommendedName>
        <fullName evidence="7">Endoribonuclease YbeY</fullName>
        <ecNumber evidence="7">3.1.-.-</ecNumber>
    </recommendedName>
</protein>
<evidence type="ECO:0000256" key="1">
    <source>
        <dbReference type="ARBA" id="ARBA00010875"/>
    </source>
</evidence>
<dbReference type="Gene3D" id="3.40.390.30">
    <property type="entry name" value="Metalloproteases ('zincins'), catalytic domain"/>
    <property type="match status" value="1"/>
</dbReference>
<evidence type="ECO:0000256" key="3">
    <source>
        <dbReference type="ARBA" id="ARBA00022723"/>
    </source>
</evidence>
<keyword evidence="4 7" id="KW-0255">Endonuclease</keyword>
<dbReference type="PANTHER" id="PTHR46986">
    <property type="entry name" value="ENDORIBONUCLEASE YBEY, CHLOROPLASTIC"/>
    <property type="match status" value="1"/>
</dbReference>
<comment type="caution">
    <text evidence="8">The sequence shown here is derived from an EMBL/GenBank/DDBJ whole genome shotgun (WGS) entry which is preliminary data.</text>
</comment>
<dbReference type="STRING" id="157687.HMPREF3180_00232"/>
<dbReference type="SUPFAM" id="SSF55486">
    <property type="entry name" value="Metalloproteases ('zincins'), catalytic domain"/>
    <property type="match status" value="1"/>
</dbReference>
<keyword evidence="7" id="KW-0698">rRNA processing</keyword>
<feature type="binding site" evidence="7">
    <location>
        <position position="132"/>
    </location>
    <ligand>
        <name>Zn(2+)</name>
        <dbReference type="ChEBI" id="CHEBI:29105"/>
        <note>catalytic</note>
    </ligand>
</feature>
<keyword evidence="7" id="KW-0963">Cytoplasm</keyword>
<keyword evidence="3 7" id="KW-0479">Metal-binding</keyword>
<dbReference type="GO" id="GO:0005737">
    <property type="term" value="C:cytoplasm"/>
    <property type="evidence" value="ECO:0007669"/>
    <property type="project" value="UniProtKB-SubCell"/>
</dbReference>
<comment type="cofactor">
    <cofactor evidence="7">
        <name>Zn(2+)</name>
        <dbReference type="ChEBI" id="CHEBI:29105"/>
    </cofactor>
    <text evidence="7">Binds 1 zinc ion.</text>
</comment>
<dbReference type="Pfam" id="PF02130">
    <property type="entry name" value="YbeY"/>
    <property type="match status" value="1"/>
</dbReference>
<comment type="similarity">
    <text evidence="1 7">Belongs to the endoribonuclease YbeY family.</text>
</comment>
<dbReference type="GO" id="GO:0004222">
    <property type="term" value="F:metalloendopeptidase activity"/>
    <property type="evidence" value="ECO:0007669"/>
    <property type="project" value="InterPro"/>
</dbReference>
<dbReference type="PROSITE" id="PS01306">
    <property type="entry name" value="UPF0054"/>
    <property type="match status" value="1"/>
</dbReference>
<reference evidence="9" key="1">
    <citation type="submission" date="2016-01" db="EMBL/GenBank/DDBJ databases">
        <authorList>
            <person name="Mitreva M."/>
            <person name="Pepin K.H."/>
            <person name="Mihindukulasuriya K.A."/>
            <person name="Fulton R."/>
            <person name="Fronick C."/>
            <person name="O'Laughlin M."/>
            <person name="Miner T."/>
            <person name="Herter B."/>
            <person name="Rosa B.A."/>
            <person name="Cordes M."/>
            <person name="Tomlinson C."/>
            <person name="Wollam A."/>
            <person name="Palsikar V.B."/>
            <person name="Mardis E.R."/>
            <person name="Wilson R.K."/>
        </authorList>
    </citation>
    <scope>NUCLEOTIDE SEQUENCE [LARGE SCALE GENOMIC DNA]</scope>
    <source>
        <strain evidence="9">KA00185</strain>
    </source>
</reference>
<sequence length="162" mass="19467">MEKELNAEKKIEIDITYNIEKIDSFFDEEKINKFISYILKDEYSEDFDKNEYYLSLLITTNEKIQEINREYRQKNAPTDVISFAYNETENIGAVNMLGDIVISIDRVKEQSSEYGHSDEREFYYVLCHGMLHLLGYDHIEEEDKVVMRRREEEILSKFNYTR</sequence>
<comment type="subcellular location">
    <subcellularLocation>
        <location evidence="7">Cytoplasm</location>
    </subcellularLocation>
</comment>
<evidence type="ECO:0000256" key="7">
    <source>
        <dbReference type="HAMAP-Rule" id="MF_00009"/>
    </source>
</evidence>
<evidence type="ECO:0000256" key="2">
    <source>
        <dbReference type="ARBA" id="ARBA00022722"/>
    </source>
</evidence>
<keyword evidence="9" id="KW-1185">Reference proteome</keyword>
<dbReference type="PATRIC" id="fig|157687.3.peg.234"/>
<evidence type="ECO:0000256" key="4">
    <source>
        <dbReference type="ARBA" id="ARBA00022759"/>
    </source>
</evidence>
<dbReference type="HAMAP" id="MF_00009">
    <property type="entry name" value="Endoribonucl_YbeY"/>
    <property type="match status" value="1"/>
</dbReference>
<comment type="function">
    <text evidence="7">Single strand-specific metallo-endoribonuclease involved in late-stage 70S ribosome quality control and in maturation of the 3' terminus of the 16S rRNA.</text>
</comment>
<keyword evidence="7" id="KW-0690">Ribosome biogenesis</keyword>
<dbReference type="GO" id="GO:0004521">
    <property type="term" value="F:RNA endonuclease activity"/>
    <property type="evidence" value="ECO:0007669"/>
    <property type="project" value="UniProtKB-UniRule"/>
</dbReference>
<dbReference type="InterPro" id="IPR002036">
    <property type="entry name" value="YbeY"/>
</dbReference>
<feature type="binding site" evidence="7">
    <location>
        <position position="128"/>
    </location>
    <ligand>
        <name>Zn(2+)</name>
        <dbReference type="ChEBI" id="CHEBI:29105"/>
        <note>catalytic</note>
    </ligand>
</feature>
<dbReference type="EMBL" id="LSDD01000013">
    <property type="protein sequence ID" value="KXB69839.1"/>
    <property type="molecule type" value="Genomic_DNA"/>
</dbReference>